<evidence type="ECO:0000256" key="4">
    <source>
        <dbReference type="ARBA" id="ARBA00023125"/>
    </source>
</evidence>
<evidence type="ECO:0000256" key="2">
    <source>
        <dbReference type="ARBA" id="ARBA00022491"/>
    </source>
</evidence>
<keyword evidence="7" id="KW-0175">Coiled coil</keyword>
<dbReference type="Proteomes" id="UP000283380">
    <property type="component" value="Unassembled WGS sequence"/>
</dbReference>
<dbReference type="SMART" id="SM01134">
    <property type="entry name" value="DeoRC"/>
    <property type="match status" value="1"/>
</dbReference>
<dbReference type="PANTHER" id="PTHR30363:SF4">
    <property type="entry name" value="GLYCEROL-3-PHOSPHATE REGULON REPRESSOR"/>
    <property type="match status" value="1"/>
</dbReference>
<accession>A0ABX9LVR3</accession>
<dbReference type="InterPro" id="IPR036390">
    <property type="entry name" value="WH_DNA-bd_sf"/>
</dbReference>
<evidence type="ECO:0000256" key="6">
    <source>
        <dbReference type="ARBA" id="ARBA00024937"/>
    </source>
</evidence>
<reference evidence="9 10" key="1">
    <citation type="submission" date="2018-07" db="EMBL/GenBank/DDBJ databases">
        <title>Genome sequences of six Lactobacillus spp. isolated from bumble bee guts.</title>
        <authorList>
            <person name="Motta E.V.S."/>
            <person name="Moran N.A."/>
        </authorList>
    </citation>
    <scope>NUCLEOTIDE SEQUENCE [LARGE SCALE GENOMIC DNA]</scope>
    <source>
        <strain evidence="9 10">BI-4G</strain>
    </source>
</reference>
<dbReference type="SUPFAM" id="SSF46785">
    <property type="entry name" value="Winged helix' DNA-binding domain"/>
    <property type="match status" value="1"/>
</dbReference>
<feature type="domain" description="HTH deoR-type" evidence="8">
    <location>
        <begin position="7"/>
        <end position="62"/>
    </location>
</feature>
<dbReference type="InterPro" id="IPR014036">
    <property type="entry name" value="DeoR-like_C"/>
</dbReference>
<feature type="coiled-coil region" evidence="7">
    <location>
        <begin position="30"/>
        <end position="91"/>
    </location>
</feature>
<evidence type="ECO:0000256" key="3">
    <source>
        <dbReference type="ARBA" id="ARBA00023015"/>
    </source>
</evidence>
<evidence type="ECO:0000256" key="1">
    <source>
        <dbReference type="ARBA" id="ARBA00021390"/>
    </source>
</evidence>
<evidence type="ECO:0000313" key="10">
    <source>
        <dbReference type="Proteomes" id="UP000283380"/>
    </source>
</evidence>
<evidence type="ECO:0000256" key="5">
    <source>
        <dbReference type="ARBA" id="ARBA00023163"/>
    </source>
</evidence>
<dbReference type="EMBL" id="QOCU01000006">
    <property type="protein sequence ID" value="RHW50901.1"/>
    <property type="molecule type" value="Genomic_DNA"/>
</dbReference>
<dbReference type="InterPro" id="IPR036388">
    <property type="entry name" value="WH-like_DNA-bd_sf"/>
</dbReference>
<dbReference type="InterPro" id="IPR001034">
    <property type="entry name" value="DeoR_HTH"/>
</dbReference>
<keyword evidence="3" id="KW-0805">Transcription regulation</keyword>
<keyword evidence="10" id="KW-1185">Reference proteome</keyword>
<evidence type="ECO:0000256" key="7">
    <source>
        <dbReference type="SAM" id="Coils"/>
    </source>
</evidence>
<protein>
    <recommendedName>
        <fullName evidence="1">Lactose phosphotransferase system repressor</fullName>
    </recommendedName>
</protein>
<keyword evidence="2" id="KW-0678">Repressor</keyword>
<comment type="function">
    <text evidence="6">Repressor of the lactose catabolism operon. Galactose-6-phosphate is the inducer.</text>
</comment>
<dbReference type="RefSeq" id="WP_118907140.1">
    <property type="nucleotide sequence ID" value="NZ_QOCU01000006.1"/>
</dbReference>
<dbReference type="InterPro" id="IPR050313">
    <property type="entry name" value="Carb_Metab_HTH_regulators"/>
</dbReference>
<dbReference type="Pfam" id="PF00455">
    <property type="entry name" value="DeoRC"/>
    <property type="match status" value="1"/>
</dbReference>
<gene>
    <name evidence="9" type="ORF">DS834_06400</name>
</gene>
<proteinExistence type="predicted"/>
<dbReference type="Gene3D" id="3.40.50.1360">
    <property type="match status" value="1"/>
</dbReference>
<organism evidence="9 10">
    <name type="scientific">Lactobacillus bombicola</name>
    <dbReference type="NCBI Taxonomy" id="1505723"/>
    <lineage>
        <taxon>Bacteria</taxon>
        <taxon>Bacillati</taxon>
        <taxon>Bacillota</taxon>
        <taxon>Bacilli</taxon>
        <taxon>Lactobacillales</taxon>
        <taxon>Lactobacillaceae</taxon>
        <taxon>Lactobacillus</taxon>
    </lineage>
</organism>
<keyword evidence="5" id="KW-0804">Transcription</keyword>
<dbReference type="Pfam" id="PF08220">
    <property type="entry name" value="HTH_DeoR"/>
    <property type="match status" value="1"/>
</dbReference>
<dbReference type="Gene3D" id="1.10.10.10">
    <property type="entry name" value="Winged helix-like DNA-binding domain superfamily/Winged helix DNA-binding domain"/>
    <property type="match status" value="1"/>
</dbReference>
<dbReference type="PROSITE" id="PS51000">
    <property type="entry name" value="HTH_DEOR_2"/>
    <property type="match status" value="1"/>
</dbReference>
<dbReference type="InterPro" id="IPR018356">
    <property type="entry name" value="Tscrpt_reg_HTH_DeoR_CS"/>
</dbReference>
<dbReference type="SUPFAM" id="SSF100950">
    <property type="entry name" value="NagB/RpiA/CoA transferase-like"/>
    <property type="match status" value="1"/>
</dbReference>
<dbReference type="PANTHER" id="PTHR30363">
    <property type="entry name" value="HTH-TYPE TRANSCRIPTIONAL REGULATOR SRLR-RELATED"/>
    <property type="match status" value="1"/>
</dbReference>
<dbReference type="PROSITE" id="PS00894">
    <property type="entry name" value="HTH_DEOR_1"/>
    <property type="match status" value="1"/>
</dbReference>
<sequence length="250" mass="28152">MIFLSLQEKRLTAINNLLHKTGFMTTVDIAENLQVSSMTVRRDLKRLEELGKITRIYGGAKSNDPTESTTNEKLQKNINEKKEIAELLADKITDNSTIFLGAGTTLLLAVPLLVKKNLTFVTNSLLAFNEINKSKCRLLLTGGELHRNTEEFLGEKAEYFFEGLNFDYAVCSTNGISNNNVTTSMTPEGTIQNIAIDHAEKAIIVADHTKLNHSDIITFQNLSKFDYLVTDSKIEKNDFKKYSKYTKVIY</sequence>
<dbReference type="InterPro" id="IPR037171">
    <property type="entry name" value="NagB/RpiA_transferase-like"/>
</dbReference>
<name>A0ABX9LVR3_9LACO</name>
<comment type="caution">
    <text evidence="9">The sequence shown here is derived from an EMBL/GenBank/DDBJ whole genome shotgun (WGS) entry which is preliminary data.</text>
</comment>
<keyword evidence="4" id="KW-0238">DNA-binding</keyword>
<evidence type="ECO:0000259" key="8">
    <source>
        <dbReference type="PROSITE" id="PS51000"/>
    </source>
</evidence>
<evidence type="ECO:0000313" key="9">
    <source>
        <dbReference type="EMBL" id="RHW50901.1"/>
    </source>
</evidence>
<dbReference type="PRINTS" id="PR00037">
    <property type="entry name" value="HTHLACR"/>
</dbReference>
<dbReference type="SMART" id="SM00420">
    <property type="entry name" value="HTH_DEOR"/>
    <property type="match status" value="1"/>
</dbReference>